<evidence type="ECO:0000313" key="3">
    <source>
        <dbReference type="EMBL" id="RBI86387.1"/>
    </source>
</evidence>
<proteinExistence type="predicted"/>
<dbReference type="Proteomes" id="UP000253370">
    <property type="component" value="Unassembled WGS sequence"/>
</dbReference>
<dbReference type="InterPro" id="IPR025424">
    <property type="entry name" value="YrhK_domain"/>
</dbReference>
<feature type="transmembrane region" description="Helical" evidence="1">
    <location>
        <begin position="21"/>
        <end position="46"/>
    </location>
</feature>
<keyword evidence="4" id="KW-1185">Reference proteome</keyword>
<feature type="transmembrane region" description="Helical" evidence="1">
    <location>
        <begin position="52"/>
        <end position="70"/>
    </location>
</feature>
<dbReference type="EMBL" id="QNTQ01000005">
    <property type="protein sequence ID" value="RBI86387.1"/>
    <property type="molecule type" value="Genomic_DNA"/>
</dbReference>
<evidence type="ECO:0000259" key="2">
    <source>
        <dbReference type="Pfam" id="PF14145"/>
    </source>
</evidence>
<dbReference type="AlphaFoldDB" id="A0A365UD05"/>
<feature type="domain" description="YrhK" evidence="2">
    <location>
        <begin position="21"/>
        <end position="75"/>
    </location>
</feature>
<dbReference type="OrthoDB" id="5862062at2"/>
<sequence>MQLFRLSNRERNENSRRIWALWEIAYTCVDFGAALCFTVGSVLFFWKQYETAAIWFFTVGSVLFMAKPSIRLIRELHLLAMGDDDDLARRLRG</sequence>
<keyword evidence="1" id="KW-1133">Transmembrane helix</keyword>
<organism evidence="3 4">
    <name type="scientific">Rhodosalinus halophilus</name>
    <dbReference type="NCBI Taxonomy" id="2259333"/>
    <lineage>
        <taxon>Bacteria</taxon>
        <taxon>Pseudomonadati</taxon>
        <taxon>Pseudomonadota</taxon>
        <taxon>Alphaproteobacteria</taxon>
        <taxon>Rhodobacterales</taxon>
        <taxon>Paracoccaceae</taxon>
        <taxon>Rhodosalinus</taxon>
    </lineage>
</organism>
<keyword evidence="1" id="KW-0812">Transmembrane</keyword>
<accession>A0A365UD05</accession>
<evidence type="ECO:0000256" key="1">
    <source>
        <dbReference type="SAM" id="Phobius"/>
    </source>
</evidence>
<dbReference type="RefSeq" id="WP_113288624.1">
    <property type="nucleotide sequence ID" value="NZ_QNTQ01000005.1"/>
</dbReference>
<dbReference type="Pfam" id="PF14145">
    <property type="entry name" value="YrhK"/>
    <property type="match status" value="1"/>
</dbReference>
<reference evidence="3 4" key="1">
    <citation type="submission" date="2018-07" db="EMBL/GenBank/DDBJ databases">
        <title>Rhodosalinus sp. strain E84T genomic sequence and assembly.</title>
        <authorList>
            <person name="Liu Z.-W."/>
            <person name="Lu D.-C."/>
        </authorList>
    </citation>
    <scope>NUCLEOTIDE SEQUENCE [LARGE SCALE GENOMIC DNA]</scope>
    <source>
        <strain evidence="3 4">E84</strain>
    </source>
</reference>
<keyword evidence="1" id="KW-0472">Membrane</keyword>
<evidence type="ECO:0000313" key="4">
    <source>
        <dbReference type="Proteomes" id="UP000253370"/>
    </source>
</evidence>
<gene>
    <name evidence="3" type="ORF">DRV85_06475</name>
</gene>
<name>A0A365UD05_9RHOB</name>
<comment type="caution">
    <text evidence="3">The sequence shown here is derived from an EMBL/GenBank/DDBJ whole genome shotgun (WGS) entry which is preliminary data.</text>
</comment>
<protein>
    <recommendedName>
        <fullName evidence="2">YrhK domain-containing protein</fullName>
    </recommendedName>
</protein>